<dbReference type="InterPro" id="IPR001264">
    <property type="entry name" value="Glyco_trans_51"/>
</dbReference>
<feature type="domain" description="Glycosyl transferase family 51" evidence="12">
    <location>
        <begin position="47"/>
        <end position="216"/>
    </location>
</feature>
<dbReference type="EC" id="2.4.99.28" evidence="11"/>
<keyword evidence="4 11" id="KW-0808">Transferase</keyword>
<evidence type="ECO:0000256" key="5">
    <source>
        <dbReference type="ARBA" id="ARBA00022692"/>
    </source>
</evidence>
<dbReference type="PANTHER" id="PTHR30400">
    <property type="entry name" value="MONOFUNCTIONAL BIOSYNTHETIC PEPTIDOGLYCAN TRANSGLYCOSYLASE"/>
    <property type="match status" value="1"/>
</dbReference>
<dbReference type="AlphaFoldDB" id="A0A934JLB5"/>
<keyword evidence="1 11" id="KW-1003">Cell membrane</keyword>
<keyword evidence="7 11" id="KW-0573">Peptidoglycan synthesis</keyword>
<keyword evidence="8 11" id="KW-1133">Transmembrane helix</keyword>
<keyword evidence="5 11" id="KW-0812">Transmembrane</keyword>
<comment type="caution">
    <text evidence="13">The sequence shown here is derived from an EMBL/GenBank/DDBJ whole genome shotgun (WGS) entry which is preliminary data.</text>
</comment>
<dbReference type="NCBIfam" id="TIGR02070">
    <property type="entry name" value="mono_pep_trsgly"/>
    <property type="match status" value="1"/>
</dbReference>
<dbReference type="SUPFAM" id="SSF53955">
    <property type="entry name" value="Lysozyme-like"/>
    <property type="match status" value="1"/>
</dbReference>
<evidence type="ECO:0000256" key="7">
    <source>
        <dbReference type="ARBA" id="ARBA00022984"/>
    </source>
</evidence>
<keyword evidence="2 11" id="KW-0997">Cell inner membrane</keyword>
<protein>
    <recommendedName>
        <fullName evidence="11">Biosynthetic peptidoglycan transglycosylase</fullName>
        <ecNumber evidence="11">2.4.99.28</ecNumber>
    </recommendedName>
    <alternativeName>
        <fullName evidence="11">Glycan polymerase</fullName>
    </alternativeName>
    <alternativeName>
        <fullName evidence="11">Peptidoglycan glycosyltransferase MtgA</fullName>
        <shortName evidence="11">PGT</shortName>
    </alternativeName>
</protein>
<name>A0A934JLB5_9GAMM</name>
<keyword evidence="14" id="KW-1185">Reference proteome</keyword>
<dbReference type="GO" id="GO:0071555">
    <property type="term" value="P:cell wall organization"/>
    <property type="evidence" value="ECO:0007669"/>
    <property type="project" value="UniProtKB-KW"/>
</dbReference>
<dbReference type="EMBL" id="JAEMNX010000001">
    <property type="protein sequence ID" value="MBJ7536174.1"/>
    <property type="molecule type" value="Genomic_DNA"/>
</dbReference>
<dbReference type="HAMAP" id="MF_00766">
    <property type="entry name" value="PGT_MtgA"/>
    <property type="match status" value="1"/>
</dbReference>
<dbReference type="Pfam" id="PF00912">
    <property type="entry name" value="Transgly"/>
    <property type="match status" value="1"/>
</dbReference>
<dbReference type="InterPro" id="IPR023346">
    <property type="entry name" value="Lysozyme-like_dom_sf"/>
</dbReference>
<dbReference type="GO" id="GO:0008955">
    <property type="term" value="F:peptidoglycan glycosyltransferase activity"/>
    <property type="evidence" value="ECO:0007669"/>
    <property type="project" value="UniProtKB-UniRule"/>
</dbReference>
<gene>
    <name evidence="11 13" type="primary">mtgA</name>
    <name evidence="13" type="ORF">I8J31_00625</name>
</gene>
<evidence type="ECO:0000256" key="9">
    <source>
        <dbReference type="ARBA" id="ARBA00023136"/>
    </source>
</evidence>
<sequence>MARYRRSFLSKAWRVTWRVLLLLVLCLLVLRFVPPPTTAFMLQSDYPVSQNWISIDELPPYVPLAVVAAEDQRFPDHFGVDFLEVSNAISKVLSQQGDGDGMRGASTITQQTAKNLFLWPGRSLLRKGLEAGLAVGLEALWGKKRILEVYLNVAEFGKGIYGVEAASQYYFGQSARYITNNQAARLAIILPSPRTRDPQDLTAYLRKRVAWVERQMRQLGPDYLTPILDN</sequence>
<dbReference type="GO" id="GO:0009252">
    <property type="term" value="P:peptidoglycan biosynthetic process"/>
    <property type="evidence" value="ECO:0007669"/>
    <property type="project" value="UniProtKB-UniRule"/>
</dbReference>
<keyword evidence="6 11" id="KW-0133">Cell shape</keyword>
<keyword evidence="10 11" id="KW-0961">Cell wall biogenesis/degradation</keyword>
<dbReference type="GO" id="GO:0005886">
    <property type="term" value="C:plasma membrane"/>
    <property type="evidence" value="ECO:0007669"/>
    <property type="project" value="UniProtKB-SubCell"/>
</dbReference>
<proteinExistence type="inferred from homology"/>
<evidence type="ECO:0000256" key="11">
    <source>
        <dbReference type="HAMAP-Rule" id="MF_00766"/>
    </source>
</evidence>
<dbReference type="GO" id="GO:0008360">
    <property type="term" value="P:regulation of cell shape"/>
    <property type="evidence" value="ECO:0007669"/>
    <property type="project" value="UniProtKB-KW"/>
</dbReference>
<keyword evidence="9 11" id="KW-0472">Membrane</keyword>
<evidence type="ECO:0000256" key="2">
    <source>
        <dbReference type="ARBA" id="ARBA00022519"/>
    </source>
</evidence>
<comment type="pathway">
    <text evidence="11">Cell wall biogenesis; peptidoglycan biosynthesis.</text>
</comment>
<dbReference type="GO" id="GO:0009274">
    <property type="term" value="C:peptidoglycan-based cell wall"/>
    <property type="evidence" value="ECO:0007669"/>
    <property type="project" value="InterPro"/>
</dbReference>
<evidence type="ECO:0000256" key="6">
    <source>
        <dbReference type="ARBA" id="ARBA00022960"/>
    </source>
</evidence>
<comment type="function">
    <text evidence="11">Peptidoglycan polymerase that catalyzes glycan chain elongation from lipid-linked precursors.</text>
</comment>
<keyword evidence="3 11" id="KW-0328">Glycosyltransferase</keyword>
<dbReference type="Proteomes" id="UP000628710">
    <property type="component" value="Unassembled WGS sequence"/>
</dbReference>
<dbReference type="GO" id="GO:0016763">
    <property type="term" value="F:pentosyltransferase activity"/>
    <property type="evidence" value="ECO:0007669"/>
    <property type="project" value="InterPro"/>
</dbReference>
<evidence type="ECO:0000313" key="13">
    <source>
        <dbReference type="EMBL" id="MBJ7536174.1"/>
    </source>
</evidence>
<dbReference type="InterPro" id="IPR011812">
    <property type="entry name" value="Pep_trsgly"/>
</dbReference>
<evidence type="ECO:0000256" key="3">
    <source>
        <dbReference type="ARBA" id="ARBA00022676"/>
    </source>
</evidence>
<evidence type="ECO:0000259" key="12">
    <source>
        <dbReference type="Pfam" id="PF00912"/>
    </source>
</evidence>
<dbReference type="PANTHER" id="PTHR30400:SF0">
    <property type="entry name" value="BIOSYNTHETIC PEPTIDOGLYCAN TRANSGLYCOSYLASE"/>
    <property type="match status" value="1"/>
</dbReference>
<dbReference type="RefSeq" id="WP_199466250.1">
    <property type="nucleotide sequence ID" value="NZ_JAEMNX010000001.1"/>
</dbReference>
<evidence type="ECO:0000256" key="8">
    <source>
        <dbReference type="ARBA" id="ARBA00022989"/>
    </source>
</evidence>
<dbReference type="Gene3D" id="1.10.3810.10">
    <property type="entry name" value="Biosynthetic peptidoglycan transglycosylase-like"/>
    <property type="match status" value="1"/>
</dbReference>
<comment type="similarity">
    <text evidence="11">Belongs to the glycosyltransferase 51 family.</text>
</comment>
<comment type="catalytic activity">
    <reaction evidence="11">
        <text>[GlcNAc-(1-&gt;4)-Mur2Ac(oyl-L-Ala-gamma-D-Glu-L-Lys-D-Ala-D-Ala)](n)-di-trans,octa-cis-undecaprenyl diphosphate + beta-D-GlcNAc-(1-&gt;4)-Mur2Ac(oyl-L-Ala-gamma-D-Glu-L-Lys-D-Ala-D-Ala)-di-trans,octa-cis-undecaprenyl diphosphate = [GlcNAc-(1-&gt;4)-Mur2Ac(oyl-L-Ala-gamma-D-Glu-L-Lys-D-Ala-D-Ala)](n+1)-di-trans,octa-cis-undecaprenyl diphosphate + di-trans,octa-cis-undecaprenyl diphosphate + H(+)</text>
        <dbReference type="Rhea" id="RHEA:23708"/>
        <dbReference type="Rhea" id="RHEA-COMP:9602"/>
        <dbReference type="Rhea" id="RHEA-COMP:9603"/>
        <dbReference type="ChEBI" id="CHEBI:15378"/>
        <dbReference type="ChEBI" id="CHEBI:58405"/>
        <dbReference type="ChEBI" id="CHEBI:60033"/>
        <dbReference type="ChEBI" id="CHEBI:78435"/>
        <dbReference type="EC" id="2.4.99.28"/>
    </reaction>
</comment>
<evidence type="ECO:0000256" key="1">
    <source>
        <dbReference type="ARBA" id="ARBA00022475"/>
    </source>
</evidence>
<evidence type="ECO:0000256" key="4">
    <source>
        <dbReference type="ARBA" id="ARBA00022679"/>
    </source>
</evidence>
<dbReference type="InterPro" id="IPR036950">
    <property type="entry name" value="PBP_transglycosylase"/>
</dbReference>
<reference evidence="13" key="1">
    <citation type="submission" date="2020-12" db="EMBL/GenBank/DDBJ databases">
        <title>Marinomonas arctica sp. nov., a psychrotolerant bacterium isolated from the Arctic.</title>
        <authorList>
            <person name="Zhang Y."/>
        </authorList>
    </citation>
    <scope>NUCLEOTIDE SEQUENCE</scope>
    <source>
        <strain evidence="13">C1424</strain>
    </source>
</reference>
<comment type="subcellular location">
    <subcellularLocation>
        <location evidence="11">Cell inner membrane</location>
        <topology evidence="11">Single-pass membrane protein</topology>
    </subcellularLocation>
</comment>
<evidence type="ECO:0000313" key="14">
    <source>
        <dbReference type="Proteomes" id="UP000628710"/>
    </source>
</evidence>
<accession>A0A934JLB5</accession>
<organism evidence="13 14">
    <name type="scientific">Marinomonas transparens</name>
    <dbReference type="NCBI Taxonomy" id="2795388"/>
    <lineage>
        <taxon>Bacteria</taxon>
        <taxon>Pseudomonadati</taxon>
        <taxon>Pseudomonadota</taxon>
        <taxon>Gammaproteobacteria</taxon>
        <taxon>Oceanospirillales</taxon>
        <taxon>Oceanospirillaceae</taxon>
        <taxon>Marinomonas</taxon>
    </lineage>
</organism>
<evidence type="ECO:0000256" key="10">
    <source>
        <dbReference type="ARBA" id="ARBA00023316"/>
    </source>
</evidence>